<dbReference type="AlphaFoldDB" id="A0A1W4WRC1"/>
<keyword evidence="1" id="KW-1185">Reference proteome</keyword>
<sequence>MEKFMEAFNLYRQKITEFYKESEDLLNGVIPSPTLQYDSFYEKQNREVVDDIREKSEEIELDDVQNSNKDQENKDFILEGNERESDNNNNNSEDEDAFGNIVGDVDIVGEPLSSVQCPLCYRAFVEEMARRYKNHILMNGENELIEQIVDGQFLMNAQKDPHFKDLIGHLYAQGDNGVMENVGWAMFDADVNVPQSIEVNVTFPKSYEVLKVLLALNVLILCKLYVWDTFVRNLISYFFNFMD</sequence>
<evidence type="ECO:0000313" key="1">
    <source>
        <dbReference type="Proteomes" id="UP000192223"/>
    </source>
</evidence>
<accession>A0A1W4WRC1</accession>
<dbReference type="InParanoid" id="A0A1W4WRC1"/>
<name>A0A1W4WRC1_AGRPL</name>
<dbReference type="Proteomes" id="UP000192223">
    <property type="component" value="Unplaced"/>
</dbReference>
<reference evidence="2" key="1">
    <citation type="submission" date="2025-08" db="UniProtKB">
        <authorList>
            <consortium name="RefSeq"/>
        </authorList>
    </citation>
    <scope>IDENTIFICATION</scope>
    <source>
        <tissue evidence="2">Entire body</tissue>
    </source>
</reference>
<dbReference type="RefSeq" id="XP_018326459.1">
    <property type="nucleotide sequence ID" value="XM_018470957.2"/>
</dbReference>
<gene>
    <name evidence="2" type="primary">LOC108737836</name>
</gene>
<proteinExistence type="predicted"/>
<evidence type="ECO:0000313" key="2">
    <source>
        <dbReference type="RefSeq" id="XP_018326459.1"/>
    </source>
</evidence>
<dbReference type="GeneID" id="108737836"/>
<dbReference type="KEGG" id="apln:108737836"/>
<organism evidence="1 2">
    <name type="scientific">Agrilus planipennis</name>
    <name type="common">Emerald ash borer</name>
    <name type="synonym">Agrilus marcopoli</name>
    <dbReference type="NCBI Taxonomy" id="224129"/>
    <lineage>
        <taxon>Eukaryota</taxon>
        <taxon>Metazoa</taxon>
        <taxon>Ecdysozoa</taxon>
        <taxon>Arthropoda</taxon>
        <taxon>Hexapoda</taxon>
        <taxon>Insecta</taxon>
        <taxon>Pterygota</taxon>
        <taxon>Neoptera</taxon>
        <taxon>Endopterygota</taxon>
        <taxon>Coleoptera</taxon>
        <taxon>Polyphaga</taxon>
        <taxon>Elateriformia</taxon>
        <taxon>Buprestoidea</taxon>
        <taxon>Buprestidae</taxon>
        <taxon>Agrilinae</taxon>
        <taxon>Agrilus</taxon>
    </lineage>
</organism>
<protein>
    <submittedName>
        <fullName evidence="2">Uncharacterized protein LOC108737836</fullName>
    </submittedName>
</protein>